<keyword evidence="2" id="KW-1185">Reference proteome</keyword>
<dbReference type="KEGG" id="vg:17959514"/>
<reference evidence="1 2" key="1">
    <citation type="journal article" date="2013" name="Genome Announc.">
        <title>Complete Genome of Bacillus megaterium Siphophage Staley.</title>
        <authorList>
            <person name="Hastings W.J."/>
            <person name="Ritter M.A."/>
            <person name="Chamakura K.R."/>
            <person name="Kuty Everett G.F."/>
        </authorList>
    </citation>
    <scope>NUCLEOTIDE SEQUENCE [LARGE SCALE GENOMIC DNA]</scope>
</reference>
<dbReference type="GeneID" id="17959514"/>
<name>U5Q1D2_9CAUD</name>
<gene>
    <name evidence="1" type="ORF">Staley_45</name>
</gene>
<sequence length="63" mass="7082">MDIIVCLNDGTSFEVHIENYDPMAIAEQLNDATKSMIVFGYYVVQRYSVVKVMPKPPTEVAAE</sequence>
<dbReference type="Proteomes" id="UP000017658">
    <property type="component" value="Segment"/>
</dbReference>
<proteinExistence type="predicted"/>
<evidence type="ECO:0000313" key="2">
    <source>
        <dbReference type="Proteomes" id="UP000017658"/>
    </source>
</evidence>
<accession>U5Q1D2</accession>
<organism evidence="1 2">
    <name type="scientific">Bacillus phage Staley</name>
    <dbReference type="NCBI Taxonomy" id="1406792"/>
    <lineage>
        <taxon>Viruses</taxon>
        <taxon>Duplodnaviria</taxon>
        <taxon>Heunggongvirae</taxon>
        <taxon>Uroviricota</taxon>
        <taxon>Caudoviricetes</taxon>
        <taxon>Slashvirus</taxon>
        <taxon>Slashvirus staley</taxon>
    </lineage>
</organism>
<evidence type="ECO:0000313" key="1">
    <source>
        <dbReference type="EMBL" id="AGY48728.1"/>
    </source>
</evidence>
<protein>
    <submittedName>
        <fullName evidence="1">Uncharacterized protein</fullName>
    </submittedName>
</protein>
<dbReference type="EMBL" id="KF669663">
    <property type="protein sequence ID" value="AGY48728.1"/>
    <property type="molecule type" value="Genomic_DNA"/>
</dbReference>
<dbReference type="OrthoDB" id="25321at10239"/>
<dbReference type="RefSeq" id="YP_008770759.1">
    <property type="nucleotide sequence ID" value="NC_022767.1"/>
</dbReference>